<dbReference type="SMART" id="SM00052">
    <property type="entry name" value="EAL"/>
    <property type="match status" value="1"/>
</dbReference>
<keyword evidence="5" id="KW-1185">Reference proteome</keyword>
<dbReference type="InterPro" id="IPR029787">
    <property type="entry name" value="Nucleotide_cyclase"/>
</dbReference>
<name>A0A7X1ZGQ7_9PROT</name>
<dbReference type="Proteomes" id="UP000434582">
    <property type="component" value="Unassembled WGS sequence"/>
</dbReference>
<dbReference type="Pfam" id="PF00563">
    <property type="entry name" value="EAL"/>
    <property type="match status" value="1"/>
</dbReference>
<dbReference type="PANTHER" id="PTHR33121:SF70">
    <property type="entry name" value="SIGNALING PROTEIN YKOW"/>
    <property type="match status" value="1"/>
</dbReference>
<dbReference type="InterPro" id="IPR050706">
    <property type="entry name" value="Cyclic-di-GMP_PDE-like"/>
</dbReference>
<evidence type="ECO:0000256" key="1">
    <source>
        <dbReference type="SAM" id="MobiDB-lite"/>
    </source>
</evidence>
<dbReference type="PANTHER" id="PTHR33121">
    <property type="entry name" value="CYCLIC DI-GMP PHOSPHODIESTERASE PDEF"/>
    <property type="match status" value="1"/>
</dbReference>
<dbReference type="CDD" id="cd01948">
    <property type="entry name" value="EAL"/>
    <property type="match status" value="1"/>
</dbReference>
<feature type="domain" description="EAL" evidence="2">
    <location>
        <begin position="1"/>
        <end position="259"/>
    </location>
</feature>
<comment type="caution">
    <text evidence="4">The sequence shown here is derived from an EMBL/GenBank/DDBJ whole genome shotgun (WGS) entry which is preliminary data.</text>
</comment>
<dbReference type="InterPro" id="IPR035919">
    <property type="entry name" value="EAL_sf"/>
</dbReference>
<dbReference type="NCBIfam" id="TIGR00254">
    <property type="entry name" value="GGDEF"/>
    <property type="match status" value="1"/>
</dbReference>
<dbReference type="SUPFAM" id="SSF54631">
    <property type="entry name" value="CBS-domain pair"/>
    <property type="match status" value="1"/>
</dbReference>
<organism evidence="4 5">
    <name type="scientific">Roseospira navarrensis</name>
    <dbReference type="NCBI Taxonomy" id="140058"/>
    <lineage>
        <taxon>Bacteria</taxon>
        <taxon>Pseudomonadati</taxon>
        <taxon>Pseudomonadota</taxon>
        <taxon>Alphaproteobacteria</taxon>
        <taxon>Rhodospirillales</taxon>
        <taxon>Rhodospirillaceae</taxon>
        <taxon>Roseospira</taxon>
    </lineage>
</organism>
<dbReference type="InterPro" id="IPR046342">
    <property type="entry name" value="CBS_dom_sf"/>
</dbReference>
<dbReference type="PROSITE" id="PS50883">
    <property type="entry name" value="EAL"/>
    <property type="match status" value="1"/>
</dbReference>
<feature type="region of interest" description="Disordered" evidence="1">
    <location>
        <begin position="588"/>
        <end position="613"/>
    </location>
</feature>
<feature type="domain" description="GGDEF" evidence="3">
    <location>
        <begin position="438"/>
        <end position="594"/>
    </location>
</feature>
<dbReference type="SUPFAM" id="SSF141868">
    <property type="entry name" value="EAL domain-like"/>
    <property type="match status" value="1"/>
</dbReference>
<dbReference type="Gene3D" id="3.20.20.450">
    <property type="entry name" value="EAL domain"/>
    <property type="match status" value="1"/>
</dbReference>
<proteinExistence type="predicted"/>
<feature type="compositionally biased region" description="Low complexity" evidence="1">
    <location>
        <begin position="588"/>
        <end position="605"/>
    </location>
</feature>
<dbReference type="AlphaFoldDB" id="A0A7X1ZGQ7"/>
<accession>A0A7X1ZGQ7</accession>
<protein>
    <submittedName>
        <fullName evidence="4">EAL domain-containing protein</fullName>
    </submittedName>
</protein>
<evidence type="ECO:0000259" key="2">
    <source>
        <dbReference type="PROSITE" id="PS50883"/>
    </source>
</evidence>
<dbReference type="InterPro" id="IPR043128">
    <property type="entry name" value="Rev_trsase/Diguanyl_cyclase"/>
</dbReference>
<gene>
    <name evidence="4" type="ORF">GHC57_11415</name>
</gene>
<dbReference type="OrthoDB" id="7251575at2"/>
<reference evidence="4 5" key="1">
    <citation type="submission" date="2019-10" db="EMBL/GenBank/DDBJ databases">
        <title>Draft whole-genome sequence of the purple nonsulfur photosynthetic bacterium Roseospira navarrensis DSM 15114.</title>
        <authorList>
            <person name="Kyndt J.A."/>
            <person name="Meyer T.E."/>
        </authorList>
    </citation>
    <scope>NUCLEOTIDE SEQUENCE [LARGE SCALE GENOMIC DNA]</scope>
    <source>
        <strain evidence="4 5">DSM 15114</strain>
    </source>
</reference>
<evidence type="ECO:0000313" key="5">
    <source>
        <dbReference type="Proteomes" id="UP000434582"/>
    </source>
</evidence>
<evidence type="ECO:0000259" key="3">
    <source>
        <dbReference type="PROSITE" id="PS50887"/>
    </source>
</evidence>
<dbReference type="SMART" id="SM00267">
    <property type="entry name" value="GGDEF"/>
    <property type="match status" value="1"/>
</dbReference>
<sequence>MALDPVVGIHSGRTLGVEAVMDNAVALGYASTHDLLDAAFDSSDGSDPLRAQNRLLDIETAAHQAAVRLFAALPDNPALKLFLNLDSRLLANADRIVAGLRASLSDHGIAPTSVVLTISERMPFVNVEALCDGAPGADAAHEDLERLLATLRGLSGRLALADFGAGSASLPLLTLTRPDFVKLDRFFVQAQARDRGRRLALQGLVNLAQPLGTLVIAEGVETVEQYQTCRQAGCEYLQGPLAGPRVTAAQDLPRTYEGIRSLSEIDHRRVGNDAALIAAQTEYMAPITMGTAMAEVFECFRQAKDQTFLPAVDAADEPVGIIREADLKEYTYSLYGKDLLSNRALGRTLDGFVVRAPVADVTTPAEKILDVFSASGGAECVLITRDRKYMGFLSASSLLKVISEKNLAMARDQNPLSRLPGNTMINEYIFEALHTTDRPSTLVYLDFDNFKPFNDTYGYRQGDRAITLFAELLRKALPREDVFVGHVGGDDFFVGFRDFDPDHVVHLIGDLIERFRRDVESFYDEEARRTGFIVARDREGVERHLPLLTASAAVIEIPRGHSTRSADEIAGLIARYKKKAKESASKIAAARLDDGAPADPTGADAPRPDPVRA</sequence>
<dbReference type="SUPFAM" id="SSF55073">
    <property type="entry name" value="Nucleotide cyclase"/>
    <property type="match status" value="1"/>
</dbReference>
<evidence type="ECO:0000313" key="4">
    <source>
        <dbReference type="EMBL" id="MQX37127.1"/>
    </source>
</evidence>
<dbReference type="CDD" id="cd01949">
    <property type="entry name" value="GGDEF"/>
    <property type="match status" value="1"/>
</dbReference>
<dbReference type="Gene3D" id="3.30.70.270">
    <property type="match status" value="1"/>
</dbReference>
<dbReference type="GO" id="GO:0071111">
    <property type="term" value="F:cyclic-guanylate-specific phosphodiesterase activity"/>
    <property type="evidence" value="ECO:0007669"/>
    <property type="project" value="InterPro"/>
</dbReference>
<dbReference type="InterPro" id="IPR000160">
    <property type="entry name" value="GGDEF_dom"/>
</dbReference>
<dbReference type="PROSITE" id="PS50887">
    <property type="entry name" value="GGDEF"/>
    <property type="match status" value="1"/>
</dbReference>
<dbReference type="EMBL" id="WIVE01000034">
    <property type="protein sequence ID" value="MQX37127.1"/>
    <property type="molecule type" value="Genomic_DNA"/>
</dbReference>
<dbReference type="Pfam" id="PF00990">
    <property type="entry name" value="GGDEF"/>
    <property type="match status" value="1"/>
</dbReference>
<dbReference type="InterPro" id="IPR001633">
    <property type="entry name" value="EAL_dom"/>
</dbReference>